<comment type="caution">
    <text evidence="3">The sequence shown here is derived from an EMBL/GenBank/DDBJ whole genome shotgun (WGS) entry which is preliminary data.</text>
</comment>
<evidence type="ECO:0000259" key="2">
    <source>
        <dbReference type="Pfam" id="PF05699"/>
    </source>
</evidence>
<dbReference type="PANTHER" id="PTHR21113:SF4">
    <property type="entry name" value="CHITIN-BINDING TYPE-4 DOMAIN-CONTAINING PROTEIN"/>
    <property type="match status" value="1"/>
</dbReference>
<accession>A0ABP0J220</accession>
<dbReference type="Pfam" id="PF05699">
    <property type="entry name" value="Dimer_Tnp_hAT"/>
    <property type="match status" value="1"/>
</dbReference>
<feature type="compositionally biased region" description="Basic residues" evidence="1">
    <location>
        <begin position="586"/>
        <end position="596"/>
    </location>
</feature>
<dbReference type="PANTHER" id="PTHR21113">
    <property type="entry name" value="AGAP001705-PA"/>
    <property type="match status" value="1"/>
</dbReference>
<evidence type="ECO:0000313" key="4">
    <source>
        <dbReference type="Proteomes" id="UP001642484"/>
    </source>
</evidence>
<protein>
    <recommendedName>
        <fullName evidence="2">HAT C-terminal dimerisation domain-containing protein</fullName>
    </recommendedName>
</protein>
<dbReference type="EMBL" id="CAXAMN010004247">
    <property type="protein sequence ID" value="CAK9008406.1"/>
    <property type="molecule type" value="Genomic_DNA"/>
</dbReference>
<feature type="compositionally biased region" description="Low complexity" evidence="1">
    <location>
        <begin position="289"/>
        <end position="316"/>
    </location>
</feature>
<reference evidence="3 4" key="1">
    <citation type="submission" date="2024-02" db="EMBL/GenBank/DDBJ databases">
        <authorList>
            <person name="Chen Y."/>
            <person name="Shah S."/>
            <person name="Dougan E. K."/>
            <person name="Thang M."/>
            <person name="Chan C."/>
        </authorList>
    </citation>
    <scope>NUCLEOTIDE SEQUENCE [LARGE SCALE GENOMIC DNA]</scope>
</reference>
<name>A0ABP0J220_9DINO</name>
<feature type="region of interest" description="Disordered" evidence="1">
    <location>
        <begin position="567"/>
        <end position="609"/>
    </location>
</feature>
<sequence length="964" mass="108037">MPAAAERSWVHREFWPARPGVPVRFCRRCNAVEPSLEEVQNVIDRGGKPRRHWKGACGFASTSAMVNHMRDCHEDALPETVSTERSTPSKSAKKVDLQLMRECVIYLVLGCLLPFRLVHNRYVKAFLSPRLPGLGGKHALDLEFKAVMQDLREKVLSMIRAARDSGCRFTLSADTWKPKMKRRKHYLACHLDWTQKDWSHTSVCIYVGVAEAPRTGDRYTELFKKALESVELTPEHIQASVSDHEGAIRKGLRGLGAPLIGCGCHCLQLCCKHALPDLKERTKKRKSAAAKLDSDSSSSDTSDESSSSSSSSSSEAEVAEKKAPMAPGGVKGPKGDPASVECKAKLKESFSRYRSIVRYFASHDDMYNEMYSAAAQAEVPCVAYQHETPTRWSSALLQIVSVIRNNAAHALLRSELRVALQFCAVLEPFRLGTKLLEGDDKALASLYLPVFHKCMETLEVTGSAQLPYPRELREMHGQGCKARELEVLPKHLLRFLHQDLNKVREKHFQGTTGEAWLLAASYVDPRFRGHSMWEKMSKKEVKEMICKMVVESHEKYPELRERLRKAAEDPMNHKLETLGRPEPKKTRGRGRGRGRGAGRQEKPKSTSEAILRDSACAAASGPAVRLQPGPRALKERTSAEDWLFGPQPDRRPAAEVAVLDDLKEVRKQVEAEMLHYERLNVTGESPLSWWRSHEGQMPVLAQFAQAALGVPGSSAALERLFSKAGLFITRQGNVQRTSLYQDDFEAMDGGVGRLYETTLPPREGTFEAVEGGEGIEASIALSGFRWPLCLQRQHCNCNYHQWHHSDCYHSAKHHCYDHCDDYWDYNYKLPVFLYDTGTEWLPSDIYTWPDMIEAVKLMASTGVGQLKLWLGDTDHVYGLVNVAAFLAQCMQETIQYNACDENNWSDNNVVQEAGGSTYSSTSACGQLHQSYQDYSCSAEEDALAGGRMACEVDPSMEMRAFTQA</sequence>
<feature type="domain" description="HAT C-terminal dimerisation" evidence="2">
    <location>
        <begin position="683"/>
        <end position="735"/>
    </location>
</feature>
<proteinExistence type="predicted"/>
<dbReference type="SUPFAM" id="SSF53098">
    <property type="entry name" value="Ribonuclease H-like"/>
    <property type="match status" value="1"/>
</dbReference>
<dbReference type="InterPro" id="IPR008906">
    <property type="entry name" value="HATC_C_dom"/>
</dbReference>
<organism evidence="3 4">
    <name type="scientific">Durusdinium trenchii</name>
    <dbReference type="NCBI Taxonomy" id="1381693"/>
    <lineage>
        <taxon>Eukaryota</taxon>
        <taxon>Sar</taxon>
        <taxon>Alveolata</taxon>
        <taxon>Dinophyceae</taxon>
        <taxon>Suessiales</taxon>
        <taxon>Symbiodiniaceae</taxon>
        <taxon>Durusdinium</taxon>
    </lineage>
</organism>
<feature type="compositionally biased region" description="Basic and acidic residues" evidence="1">
    <location>
        <begin position="567"/>
        <end position="585"/>
    </location>
</feature>
<dbReference type="Proteomes" id="UP001642484">
    <property type="component" value="Unassembled WGS sequence"/>
</dbReference>
<dbReference type="InterPro" id="IPR012337">
    <property type="entry name" value="RNaseH-like_sf"/>
</dbReference>
<evidence type="ECO:0000256" key="1">
    <source>
        <dbReference type="SAM" id="MobiDB-lite"/>
    </source>
</evidence>
<keyword evidence="4" id="KW-1185">Reference proteome</keyword>
<evidence type="ECO:0000313" key="3">
    <source>
        <dbReference type="EMBL" id="CAK9008406.1"/>
    </source>
</evidence>
<gene>
    <name evidence="3" type="ORF">CCMP2556_LOCUS9233</name>
</gene>
<feature type="region of interest" description="Disordered" evidence="1">
    <location>
        <begin position="286"/>
        <end position="339"/>
    </location>
</feature>